<evidence type="ECO:0000313" key="2">
    <source>
        <dbReference type="Proteomes" id="UP000528964"/>
    </source>
</evidence>
<dbReference type="InterPro" id="IPR010732">
    <property type="entry name" value="T6SS_TssG-like"/>
</dbReference>
<dbReference type="EMBL" id="JACIDR010000001">
    <property type="protein sequence ID" value="MBB3971797.1"/>
    <property type="molecule type" value="Genomic_DNA"/>
</dbReference>
<dbReference type="Proteomes" id="UP000528964">
    <property type="component" value="Unassembled WGS sequence"/>
</dbReference>
<comment type="caution">
    <text evidence="1">The sequence shown here is derived from an EMBL/GenBank/DDBJ whole genome shotgun (WGS) entry which is preliminary data.</text>
</comment>
<dbReference type="RefSeq" id="WP_183393643.1">
    <property type="nucleotide sequence ID" value="NZ_JACIDR010000001.1"/>
</dbReference>
<reference evidence="1 2" key="1">
    <citation type="submission" date="2020-08" db="EMBL/GenBank/DDBJ databases">
        <title>Genomic Encyclopedia of Type Strains, Phase IV (KMG-IV): sequencing the most valuable type-strain genomes for metagenomic binning, comparative biology and taxonomic classification.</title>
        <authorList>
            <person name="Goeker M."/>
        </authorList>
    </citation>
    <scope>NUCLEOTIDE SEQUENCE [LARGE SCALE GENOMIC DNA]</scope>
    <source>
        <strain evidence="1 2">DSM 25481</strain>
    </source>
</reference>
<dbReference type="PANTHER" id="PTHR35564:SF4">
    <property type="entry name" value="CYTOPLASMIC PROTEIN"/>
    <property type="match status" value="1"/>
</dbReference>
<dbReference type="PANTHER" id="PTHR35564">
    <property type="match status" value="1"/>
</dbReference>
<organism evidence="1 2">
    <name type="scientific">Hansschlegelia beijingensis</name>
    <dbReference type="NCBI Taxonomy" id="1133344"/>
    <lineage>
        <taxon>Bacteria</taxon>
        <taxon>Pseudomonadati</taxon>
        <taxon>Pseudomonadota</taxon>
        <taxon>Alphaproteobacteria</taxon>
        <taxon>Hyphomicrobiales</taxon>
        <taxon>Methylopilaceae</taxon>
        <taxon>Hansschlegelia</taxon>
    </lineage>
</organism>
<dbReference type="NCBIfam" id="TIGR03347">
    <property type="entry name" value="VI_chp_1"/>
    <property type="match status" value="1"/>
</dbReference>
<evidence type="ECO:0000313" key="1">
    <source>
        <dbReference type="EMBL" id="MBB3971797.1"/>
    </source>
</evidence>
<proteinExistence type="predicted"/>
<protein>
    <submittedName>
        <fullName evidence="1">Type VI secretion system protein ImpH</fullName>
    </submittedName>
</protein>
<accession>A0A7W6CX00</accession>
<dbReference type="Pfam" id="PF06996">
    <property type="entry name" value="T6SS_TssG"/>
    <property type="match status" value="1"/>
</dbReference>
<gene>
    <name evidence="1" type="ORF">GGR24_000430</name>
</gene>
<dbReference type="AlphaFoldDB" id="A0A7W6CX00"/>
<sequence length="370" mass="38495">MTRDGSAPAAGELGRTSLAPVLPRVSPDAARRSLLQTLLDEPARFSFDAALSVLRRASGRGDPGSAVRHEAALGLAFVPSDVLAIRRSDDGGFIVRTGLLGLTGPAGVLPRSYTELAISEARNRSGALGQFLDLLVQRPAAQFAAAGLKYRPARSADAAAIGGADATVSPQDGIRDALLALVGYAAPDLQARARPGLEPLLFYSGAFSARPRSADRLESLLSEWLGRPVAVEQFTGGWLELGQGQMTMLPRAGAGRFNRLGVDAAIGARAWDIQSRITLRIGPLDLEEFNALLPGGALLERLAALARAYLGAATGFAVNPVLAAPAVPAPTLGPDAPCRLGWTGWLPVSGGRRRDAAEATFSSARIAEAA</sequence>
<keyword evidence="2" id="KW-1185">Reference proteome</keyword>
<name>A0A7W6CX00_9HYPH</name>